<evidence type="ECO:0000256" key="1">
    <source>
        <dbReference type="ARBA" id="ARBA00022729"/>
    </source>
</evidence>
<dbReference type="Gene3D" id="2.40.10.10">
    <property type="entry name" value="Trypsin-like serine proteases"/>
    <property type="match status" value="3"/>
</dbReference>
<dbReference type="PROSITE" id="PS50240">
    <property type="entry name" value="TRYPSIN_DOM"/>
    <property type="match status" value="1"/>
</dbReference>
<dbReference type="GO" id="GO:0004252">
    <property type="term" value="F:serine-type endopeptidase activity"/>
    <property type="evidence" value="ECO:0007669"/>
    <property type="project" value="InterPro"/>
</dbReference>
<keyword evidence="6" id="KW-1185">Reference proteome</keyword>
<dbReference type="SMART" id="SM00020">
    <property type="entry name" value="Tryp_SPc"/>
    <property type="match status" value="1"/>
</dbReference>
<reference evidence="5" key="2">
    <citation type="submission" date="2025-09" db="UniProtKB">
        <authorList>
            <consortium name="Ensembl"/>
        </authorList>
    </citation>
    <scope>IDENTIFICATION</scope>
</reference>
<dbReference type="SUPFAM" id="SSF50494">
    <property type="entry name" value="Trypsin-like serine proteases"/>
    <property type="match status" value="1"/>
</dbReference>
<dbReference type="InParanoid" id="A0A674JNQ6"/>
<evidence type="ECO:0000259" key="4">
    <source>
        <dbReference type="PROSITE" id="PS50240"/>
    </source>
</evidence>
<sequence length="193" mass="21286">MAYLDIQCRGKTYIYGRFLVVENFVLTGAHCNGHEISVMLGAHNIREREQRQQKISMCHRIPHPQYNKETTNNDIMLLQVSPPSHHPIPSDLTVMLLGVSPGTMCSITGWGRVTLNPAGPGAVTELCISRNDSLSLSPSVACFVSQGDSGGSLMCGKTAQGIISWRPPTPPGVYRRVSTFIPWIRATMRRLQP</sequence>
<proteinExistence type="predicted"/>
<dbReference type="PANTHER" id="PTHR24271">
    <property type="entry name" value="KALLIKREIN-RELATED"/>
    <property type="match status" value="1"/>
</dbReference>
<evidence type="ECO:0000313" key="5">
    <source>
        <dbReference type="Ensembl" id="ENSTMTP00000021587.1"/>
    </source>
</evidence>
<dbReference type="InterPro" id="IPR001254">
    <property type="entry name" value="Trypsin_dom"/>
</dbReference>
<dbReference type="Pfam" id="PF00089">
    <property type="entry name" value="Trypsin"/>
    <property type="match status" value="1"/>
</dbReference>
<keyword evidence="1" id="KW-0732">Signal</keyword>
<reference evidence="5" key="1">
    <citation type="submission" date="2025-08" db="UniProtKB">
        <authorList>
            <consortium name="Ensembl"/>
        </authorList>
    </citation>
    <scope>IDENTIFICATION</scope>
</reference>
<keyword evidence="2" id="KW-0865">Zymogen</keyword>
<keyword evidence="3" id="KW-1015">Disulfide bond</keyword>
<dbReference type="FunFam" id="2.40.10.10:FF:000005">
    <property type="entry name" value="Serine protease 37"/>
    <property type="match status" value="1"/>
</dbReference>
<dbReference type="PANTHER" id="PTHR24271:SF81">
    <property type="entry name" value="GRANZYME B"/>
    <property type="match status" value="1"/>
</dbReference>
<accession>A0A674JNQ6</accession>
<evidence type="ECO:0000313" key="6">
    <source>
        <dbReference type="Proteomes" id="UP000472274"/>
    </source>
</evidence>
<evidence type="ECO:0000256" key="3">
    <source>
        <dbReference type="ARBA" id="ARBA00023157"/>
    </source>
</evidence>
<dbReference type="Proteomes" id="UP000472274">
    <property type="component" value="Unplaced"/>
</dbReference>
<evidence type="ECO:0000256" key="2">
    <source>
        <dbReference type="ARBA" id="ARBA00023145"/>
    </source>
</evidence>
<dbReference type="GeneTree" id="ENSGT01030000234551"/>
<organism evidence="5 6">
    <name type="scientific">Terrapene triunguis</name>
    <name type="common">Three-toed box turtle</name>
    <dbReference type="NCBI Taxonomy" id="2587831"/>
    <lineage>
        <taxon>Eukaryota</taxon>
        <taxon>Metazoa</taxon>
        <taxon>Chordata</taxon>
        <taxon>Craniata</taxon>
        <taxon>Vertebrata</taxon>
        <taxon>Euteleostomi</taxon>
        <taxon>Archelosauria</taxon>
        <taxon>Testudinata</taxon>
        <taxon>Testudines</taxon>
        <taxon>Cryptodira</taxon>
        <taxon>Durocryptodira</taxon>
        <taxon>Testudinoidea</taxon>
        <taxon>Emydidae</taxon>
        <taxon>Terrapene</taxon>
    </lineage>
</organism>
<dbReference type="InterPro" id="IPR001314">
    <property type="entry name" value="Peptidase_S1A"/>
</dbReference>
<protein>
    <recommendedName>
        <fullName evidence="4">Peptidase S1 domain-containing protein</fullName>
    </recommendedName>
</protein>
<name>A0A674JNQ6_9SAUR</name>
<dbReference type="InterPro" id="IPR043504">
    <property type="entry name" value="Peptidase_S1_PA_chymotrypsin"/>
</dbReference>
<dbReference type="PRINTS" id="PR00722">
    <property type="entry name" value="CHYMOTRYPSIN"/>
</dbReference>
<dbReference type="AlphaFoldDB" id="A0A674JNQ6"/>
<dbReference type="InterPro" id="IPR009003">
    <property type="entry name" value="Peptidase_S1_PA"/>
</dbReference>
<dbReference type="GO" id="GO:0006508">
    <property type="term" value="P:proteolysis"/>
    <property type="evidence" value="ECO:0007669"/>
    <property type="project" value="InterPro"/>
</dbReference>
<dbReference type="Ensembl" id="ENSTMTT00000022354.1">
    <property type="protein sequence ID" value="ENSTMTP00000021587.1"/>
    <property type="gene ID" value="ENSTMTG00000015779.1"/>
</dbReference>
<feature type="domain" description="Peptidase S1" evidence="4">
    <location>
        <begin position="1"/>
        <end position="189"/>
    </location>
</feature>